<keyword evidence="1" id="KW-0812">Transmembrane</keyword>
<reference evidence="2 3" key="1">
    <citation type="journal article" date="2018" name="Genome Announc.">
        <title>Ignatzschineria cameli sp. nov., isolated from necrotic foot tissue of dromedaries (Camelus dromedarius) and associated maggots (Wohlfahrtia species) in Dubai.</title>
        <authorList>
            <person name="Tsang C.C."/>
            <person name="Tang J.Y."/>
            <person name="Fong J.Y."/>
            <person name="Kinne J."/>
            <person name="Lee H.H."/>
            <person name="Joseph M."/>
            <person name="Jose S."/>
            <person name="Schuster R.K."/>
            <person name="Tang Y."/>
            <person name="Sivakumar S."/>
            <person name="Chen J.H."/>
            <person name="Teng J.L."/>
            <person name="Lau S.K."/>
            <person name="Wernery U."/>
            <person name="Woo P.C."/>
        </authorList>
    </citation>
    <scope>NUCLEOTIDE SEQUENCE [LARGE SCALE GENOMIC DNA]</scope>
    <source>
        <strain evidence="2 3">KCTC 22643</strain>
    </source>
</reference>
<comment type="caution">
    <text evidence="2">The sequence shown here is derived from an EMBL/GenBank/DDBJ whole genome shotgun (WGS) entry which is preliminary data.</text>
</comment>
<gene>
    <name evidence="2" type="ORF">DC082_03135</name>
</gene>
<evidence type="ECO:0000313" key="3">
    <source>
        <dbReference type="Proteomes" id="UP000244948"/>
    </source>
</evidence>
<feature type="transmembrane region" description="Helical" evidence="1">
    <location>
        <begin position="20"/>
        <end position="41"/>
    </location>
</feature>
<dbReference type="RefSeq" id="WP_109235714.1">
    <property type="nucleotide sequence ID" value="NZ_BMXZ01000001.1"/>
</dbReference>
<dbReference type="Proteomes" id="UP000244948">
    <property type="component" value="Unassembled WGS sequence"/>
</dbReference>
<name>A0A2U2AN24_9GAMM</name>
<organism evidence="2 3">
    <name type="scientific">Ignatzschineria indica</name>
    <dbReference type="NCBI Taxonomy" id="472583"/>
    <lineage>
        <taxon>Bacteria</taxon>
        <taxon>Pseudomonadati</taxon>
        <taxon>Pseudomonadota</taxon>
        <taxon>Gammaproteobacteria</taxon>
        <taxon>Cardiobacteriales</taxon>
        <taxon>Ignatzschineriaceae</taxon>
        <taxon>Ignatzschineria</taxon>
    </lineage>
</organism>
<dbReference type="AlphaFoldDB" id="A0A2U2AN24"/>
<protein>
    <submittedName>
        <fullName evidence="2">Uncharacterized protein</fullName>
    </submittedName>
</protein>
<sequence length="69" mass="8093">MPFDRDFNQYQQKKGTKGRFGKWIGAILLIFLLLFIMNHLVKKNVAELIEQQQTTKLPADHSQIIHNNL</sequence>
<keyword evidence="1" id="KW-0472">Membrane</keyword>
<keyword evidence="1" id="KW-1133">Transmembrane helix</keyword>
<keyword evidence="3" id="KW-1185">Reference proteome</keyword>
<evidence type="ECO:0000256" key="1">
    <source>
        <dbReference type="SAM" id="Phobius"/>
    </source>
</evidence>
<dbReference type="EMBL" id="QEWR01000002">
    <property type="protein sequence ID" value="PWD84546.1"/>
    <property type="molecule type" value="Genomic_DNA"/>
</dbReference>
<proteinExistence type="predicted"/>
<evidence type="ECO:0000313" key="2">
    <source>
        <dbReference type="EMBL" id="PWD84546.1"/>
    </source>
</evidence>
<accession>A0A2U2AN24</accession>